<dbReference type="InterPro" id="IPR002347">
    <property type="entry name" value="SDR_fam"/>
</dbReference>
<sequence>MSKRFALDGKVAVVTGAAGGIGQAIARSLAKRGCNVALADLNDEGLEQTARLIGNSVRVTRHKLDVANADAVAAFPAIVKTAHGHVDIVVNNAGVALGGRFDQLTEEEFDWVVGINFQGVVRMSRAFLPLLKEREQAQLVNLSSLFGIIAAPGQTAYAAAKFAVRGFSEALRNELLAEKSPVGVTVIHPGGVKTGIAQNARVAAAVTEAEKAVAQVRFAKALKMPADEAGEIIVRGIEQRRPRVLVGSDAKLASVVERIMPVGYWRLLGRMA</sequence>
<comment type="similarity">
    <text evidence="1 3">Belongs to the short-chain dehydrogenases/reductases (SDR) family.</text>
</comment>
<protein>
    <submittedName>
        <fullName evidence="5">SDR family NAD(P)-dependent oxidoreductase</fullName>
    </submittedName>
</protein>
<dbReference type="InterPro" id="IPR020904">
    <property type="entry name" value="Sc_DH/Rdtase_CS"/>
</dbReference>
<dbReference type="Proteomes" id="UP000640426">
    <property type="component" value="Unassembled WGS sequence"/>
</dbReference>
<dbReference type="EMBL" id="JAELXS010000022">
    <property type="protein sequence ID" value="MBJ6123736.1"/>
    <property type="molecule type" value="Genomic_DNA"/>
</dbReference>
<dbReference type="PANTHER" id="PTHR44196:SF1">
    <property type="entry name" value="DEHYDROGENASE_REDUCTASE SDR FAMILY MEMBER 7B"/>
    <property type="match status" value="1"/>
</dbReference>
<accession>A0ABS0XUM1</accession>
<evidence type="ECO:0000313" key="6">
    <source>
        <dbReference type="Proteomes" id="UP000640426"/>
    </source>
</evidence>
<evidence type="ECO:0000256" key="2">
    <source>
        <dbReference type="ARBA" id="ARBA00023002"/>
    </source>
</evidence>
<comment type="caution">
    <text evidence="5">The sequence shown here is derived from an EMBL/GenBank/DDBJ whole genome shotgun (WGS) entry which is preliminary data.</text>
</comment>
<dbReference type="PRINTS" id="PR00080">
    <property type="entry name" value="SDRFAMILY"/>
</dbReference>
<dbReference type="RefSeq" id="WP_199041775.1">
    <property type="nucleotide sequence ID" value="NZ_JAELXS010000022.1"/>
</dbReference>
<organism evidence="5 6">
    <name type="scientific">Sphingomonas mollis</name>
    <dbReference type="NCBI Taxonomy" id="2795726"/>
    <lineage>
        <taxon>Bacteria</taxon>
        <taxon>Pseudomonadati</taxon>
        <taxon>Pseudomonadota</taxon>
        <taxon>Alphaproteobacteria</taxon>
        <taxon>Sphingomonadales</taxon>
        <taxon>Sphingomonadaceae</taxon>
        <taxon>Sphingomonas</taxon>
    </lineage>
</organism>
<dbReference type="Pfam" id="PF00106">
    <property type="entry name" value="adh_short"/>
    <property type="match status" value="1"/>
</dbReference>
<evidence type="ECO:0000256" key="3">
    <source>
        <dbReference type="RuleBase" id="RU000363"/>
    </source>
</evidence>
<evidence type="ECO:0000259" key="4">
    <source>
        <dbReference type="SMART" id="SM00822"/>
    </source>
</evidence>
<dbReference type="PROSITE" id="PS00061">
    <property type="entry name" value="ADH_SHORT"/>
    <property type="match status" value="1"/>
</dbReference>
<dbReference type="SUPFAM" id="SSF51735">
    <property type="entry name" value="NAD(P)-binding Rossmann-fold domains"/>
    <property type="match status" value="1"/>
</dbReference>
<keyword evidence="6" id="KW-1185">Reference proteome</keyword>
<dbReference type="Gene3D" id="3.40.50.720">
    <property type="entry name" value="NAD(P)-binding Rossmann-like Domain"/>
    <property type="match status" value="1"/>
</dbReference>
<evidence type="ECO:0000313" key="5">
    <source>
        <dbReference type="EMBL" id="MBJ6123736.1"/>
    </source>
</evidence>
<name>A0ABS0XUM1_9SPHN</name>
<evidence type="ECO:0000256" key="1">
    <source>
        <dbReference type="ARBA" id="ARBA00006484"/>
    </source>
</evidence>
<dbReference type="SMART" id="SM00822">
    <property type="entry name" value="PKS_KR"/>
    <property type="match status" value="1"/>
</dbReference>
<dbReference type="InterPro" id="IPR057326">
    <property type="entry name" value="KR_dom"/>
</dbReference>
<dbReference type="PRINTS" id="PR00081">
    <property type="entry name" value="GDHRDH"/>
</dbReference>
<feature type="domain" description="Ketoreductase" evidence="4">
    <location>
        <begin position="10"/>
        <end position="193"/>
    </location>
</feature>
<dbReference type="PANTHER" id="PTHR44196">
    <property type="entry name" value="DEHYDROGENASE/REDUCTASE SDR FAMILY MEMBER 7B"/>
    <property type="match status" value="1"/>
</dbReference>
<keyword evidence="2" id="KW-0560">Oxidoreductase</keyword>
<proteinExistence type="inferred from homology"/>
<gene>
    <name evidence="5" type="ORF">JAO74_18350</name>
</gene>
<dbReference type="InterPro" id="IPR036291">
    <property type="entry name" value="NAD(P)-bd_dom_sf"/>
</dbReference>
<reference evidence="6" key="1">
    <citation type="submission" date="2020-12" db="EMBL/GenBank/DDBJ databases">
        <title>Hymenobacter sp.</title>
        <authorList>
            <person name="Kim M.K."/>
        </authorList>
    </citation>
    <scope>NUCLEOTIDE SEQUENCE [LARGE SCALE GENOMIC DNA]</scope>
    <source>
        <strain evidence="6">BT553</strain>
    </source>
</reference>